<comment type="caution">
    <text evidence="2">The sequence shown here is derived from an EMBL/GenBank/DDBJ whole genome shotgun (WGS) entry which is preliminary data.</text>
</comment>
<dbReference type="InterPro" id="IPR015421">
    <property type="entry name" value="PyrdxlP-dep_Trfase_major"/>
</dbReference>
<reference evidence="2 3" key="1">
    <citation type="journal article" date="2018" name="Sci. Rep.">
        <title>Genomic signatures of local adaptation to the degree of environmental predictability in rotifers.</title>
        <authorList>
            <person name="Franch-Gras L."/>
            <person name="Hahn C."/>
            <person name="Garcia-Roger E.M."/>
            <person name="Carmona M.J."/>
            <person name="Serra M."/>
            <person name="Gomez A."/>
        </authorList>
    </citation>
    <scope>NUCLEOTIDE SEQUENCE [LARGE SCALE GENOMIC DNA]</scope>
    <source>
        <strain evidence="2">HYR1</strain>
    </source>
</reference>
<evidence type="ECO:0000256" key="1">
    <source>
        <dbReference type="ARBA" id="ARBA00022898"/>
    </source>
</evidence>
<dbReference type="Pfam" id="PF01041">
    <property type="entry name" value="DegT_DnrJ_EryC1"/>
    <property type="match status" value="1"/>
</dbReference>
<dbReference type="AlphaFoldDB" id="A0A3M7PU93"/>
<protein>
    <submittedName>
        <fullName evidence="2">Penicillin epimerase</fullName>
    </submittedName>
</protein>
<dbReference type="InterPro" id="IPR000653">
    <property type="entry name" value="DegT/StrS_aminotransferase"/>
</dbReference>
<proteinExistence type="predicted"/>
<organism evidence="2 3">
    <name type="scientific">Brachionus plicatilis</name>
    <name type="common">Marine rotifer</name>
    <name type="synonym">Brachionus muelleri</name>
    <dbReference type="NCBI Taxonomy" id="10195"/>
    <lineage>
        <taxon>Eukaryota</taxon>
        <taxon>Metazoa</taxon>
        <taxon>Spiralia</taxon>
        <taxon>Gnathifera</taxon>
        <taxon>Rotifera</taxon>
        <taxon>Eurotatoria</taxon>
        <taxon>Monogononta</taxon>
        <taxon>Pseudotrocha</taxon>
        <taxon>Ploima</taxon>
        <taxon>Brachionidae</taxon>
        <taxon>Brachionus</taxon>
    </lineage>
</organism>
<sequence length="177" mass="20271">MSNENFGSKAKLELFHLDPEITFTNHGSYGSVPKEILKEKINLQYQMESCPDKWFRLTSLDLWNKSIDSLAKYLGVESKKLVLCVNATEAINSVLKAIDLKTNDVILATEYTYPAVLNAIEYASSYKMPEKIDIIKVPIKFPINNTESFINIFDETCRLVKENNLKQSLTTYHQLQL</sequence>
<keyword evidence="1" id="KW-0663">Pyridoxal phosphate</keyword>
<dbReference type="OrthoDB" id="5978656at2759"/>
<evidence type="ECO:0000313" key="3">
    <source>
        <dbReference type="Proteomes" id="UP000276133"/>
    </source>
</evidence>
<dbReference type="SUPFAM" id="SSF53383">
    <property type="entry name" value="PLP-dependent transferases"/>
    <property type="match status" value="1"/>
</dbReference>
<dbReference type="Gene3D" id="3.90.1150.10">
    <property type="entry name" value="Aspartate Aminotransferase, domain 1"/>
    <property type="match status" value="1"/>
</dbReference>
<dbReference type="EMBL" id="REGN01008776">
    <property type="protein sequence ID" value="RNA02716.1"/>
    <property type="molecule type" value="Genomic_DNA"/>
</dbReference>
<dbReference type="STRING" id="10195.A0A3M7PU93"/>
<gene>
    <name evidence="2" type="ORF">BpHYR1_043845</name>
</gene>
<dbReference type="InterPro" id="IPR015424">
    <property type="entry name" value="PyrdxlP-dep_Trfase"/>
</dbReference>
<dbReference type="Proteomes" id="UP000276133">
    <property type="component" value="Unassembled WGS sequence"/>
</dbReference>
<accession>A0A3M7PU93</accession>
<name>A0A3M7PU93_BRAPC</name>
<dbReference type="PANTHER" id="PTHR43092:SF4">
    <property type="entry name" value="AMINOTRANSFERASE CLASS V DOMAIN-CONTAINING PROTEIN"/>
    <property type="match status" value="1"/>
</dbReference>
<dbReference type="Gene3D" id="3.40.640.10">
    <property type="entry name" value="Type I PLP-dependent aspartate aminotransferase-like (Major domain)"/>
    <property type="match status" value="1"/>
</dbReference>
<evidence type="ECO:0000313" key="2">
    <source>
        <dbReference type="EMBL" id="RNA02716.1"/>
    </source>
</evidence>
<keyword evidence="3" id="KW-1185">Reference proteome</keyword>
<dbReference type="InterPro" id="IPR015422">
    <property type="entry name" value="PyrdxlP-dep_Trfase_small"/>
</dbReference>
<dbReference type="PANTHER" id="PTHR43092">
    <property type="entry name" value="L-CYSTEINE DESULFHYDRASE"/>
    <property type="match status" value="1"/>
</dbReference>